<evidence type="ECO:0000256" key="11">
    <source>
        <dbReference type="ARBA" id="ARBA00022840"/>
    </source>
</evidence>
<dbReference type="Proteomes" id="UP000612282">
    <property type="component" value="Unassembled WGS sequence"/>
</dbReference>
<comment type="function">
    <text evidence="2">Catalyzes the phosphorylation of pyruvate to phosphoenolpyruvate.</text>
</comment>
<evidence type="ECO:0000256" key="13">
    <source>
        <dbReference type="ARBA" id="ARBA00033470"/>
    </source>
</evidence>
<evidence type="ECO:0000256" key="1">
    <source>
        <dbReference type="ARBA" id="ARBA00001946"/>
    </source>
</evidence>
<dbReference type="Gene3D" id="3.30.1490.20">
    <property type="entry name" value="ATP-grasp fold, A domain"/>
    <property type="match status" value="1"/>
</dbReference>
<comment type="pathway">
    <text evidence="3">Carbohydrate biosynthesis; gluconeogenesis.</text>
</comment>
<comment type="cofactor">
    <cofactor evidence="1">
        <name>Mg(2+)</name>
        <dbReference type="ChEBI" id="CHEBI:18420"/>
    </cofactor>
</comment>
<comment type="catalytic activity">
    <reaction evidence="14">
        <text>pyruvate + ATP + H2O = phosphoenolpyruvate + AMP + phosphate + 2 H(+)</text>
        <dbReference type="Rhea" id="RHEA:11364"/>
        <dbReference type="ChEBI" id="CHEBI:15361"/>
        <dbReference type="ChEBI" id="CHEBI:15377"/>
        <dbReference type="ChEBI" id="CHEBI:15378"/>
        <dbReference type="ChEBI" id="CHEBI:30616"/>
        <dbReference type="ChEBI" id="CHEBI:43474"/>
        <dbReference type="ChEBI" id="CHEBI:58702"/>
        <dbReference type="ChEBI" id="CHEBI:456215"/>
        <dbReference type="EC" id="2.7.9.2"/>
    </reaction>
</comment>
<dbReference type="EMBL" id="BOMG01000126">
    <property type="protein sequence ID" value="GID61426.1"/>
    <property type="molecule type" value="Genomic_DNA"/>
</dbReference>
<organism evidence="16 17">
    <name type="scientific">Actinoplanes couchii</name>
    <dbReference type="NCBI Taxonomy" id="403638"/>
    <lineage>
        <taxon>Bacteria</taxon>
        <taxon>Bacillati</taxon>
        <taxon>Actinomycetota</taxon>
        <taxon>Actinomycetes</taxon>
        <taxon>Micromonosporales</taxon>
        <taxon>Micromonosporaceae</taxon>
        <taxon>Actinoplanes</taxon>
    </lineage>
</organism>
<dbReference type="InterPro" id="IPR002192">
    <property type="entry name" value="PPDK_AMP/ATP-bd"/>
</dbReference>
<dbReference type="PANTHER" id="PTHR43030">
    <property type="entry name" value="PHOSPHOENOLPYRUVATE SYNTHASE"/>
    <property type="match status" value="1"/>
</dbReference>
<dbReference type="PANTHER" id="PTHR43030:SF1">
    <property type="entry name" value="PHOSPHOENOLPYRUVATE SYNTHASE"/>
    <property type="match status" value="1"/>
</dbReference>
<gene>
    <name evidence="16" type="ORF">Aco03nite_098300</name>
</gene>
<evidence type="ECO:0000256" key="10">
    <source>
        <dbReference type="ARBA" id="ARBA00022777"/>
    </source>
</evidence>
<evidence type="ECO:0000256" key="6">
    <source>
        <dbReference type="ARBA" id="ARBA00021623"/>
    </source>
</evidence>
<evidence type="ECO:0000259" key="15">
    <source>
        <dbReference type="Pfam" id="PF01326"/>
    </source>
</evidence>
<evidence type="ECO:0000256" key="3">
    <source>
        <dbReference type="ARBA" id="ARBA00004742"/>
    </source>
</evidence>
<dbReference type="InterPro" id="IPR013815">
    <property type="entry name" value="ATP_grasp_subdomain_1"/>
</dbReference>
<evidence type="ECO:0000256" key="9">
    <source>
        <dbReference type="ARBA" id="ARBA00022741"/>
    </source>
</evidence>
<evidence type="ECO:0000313" key="16">
    <source>
        <dbReference type="EMBL" id="GID61426.1"/>
    </source>
</evidence>
<keyword evidence="8" id="KW-0479">Metal-binding</keyword>
<evidence type="ECO:0000256" key="5">
    <source>
        <dbReference type="ARBA" id="ARBA00011996"/>
    </source>
</evidence>
<keyword evidence="12" id="KW-0460">Magnesium</keyword>
<comment type="caution">
    <text evidence="16">The sequence shown here is derived from an EMBL/GenBank/DDBJ whole genome shotgun (WGS) entry which is preliminary data.</text>
</comment>
<evidence type="ECO:0000256" key="7">
    <source>
        <dbReference type="ARBA" id="ARBA00022679"/>
    </source>
</evidence>
<evidence type="ECO:0000256" key="2">
    <source>
        <dbReference type="ARBA" id="ARBA00002988"/>
    </source>
</evidence>
<dbReference type="RefSeq" id="WP_203809383.1">
    <property type="nucleotide sequence ID" value="NZ_BAAAQE010000104.1"/>
</dbReference>
<keyword evidence="9" id="KW-0547">Nucleotide-binding</keyword>
<comment type="similarity">
    <text evidence="4">Belongs to the PEP-utilizing enzyme family.</text>
</comment>
<feature type="domain" description="Pyruvate phosphate dikinase AMP/ATP-binding" evidence="15">
    <location>
        <begin position="21"/>
        <end position="329"/>
    </location>
</feature>
<keyword evidence="7" id="KW-0808">Transferase</keyword>
<sequence length="333" mass="35557">MAAEMITWLSRGSPVSGDNWGGKNRSLVALTGAGLPVPPGFAVSAAAFRAALEGDGAVGRLATSVSSVDPGDPAALARCGTESRALVQRAGLPRATAAQLDDAYAILSRGFHVENLPVAVRSSAVCEDLPGLTAAGAHDSYLGVRTPEAVRDRVLRCWASLYNDRAIAYRRHHAVVENDVAMSVTVQRLVPAEVAGVAFTVDPMTGDDGHVVVEASWGLGEAVVSGAVVPDYYLVGKHSGTIVEHRVGTKAREFRLGEDGVVGDRDVTAARRRVPCLADDEVREVVELACRAERLFDAAQDVEWAVERTSPGERRVWLMQSRPESVWQGRRRS</sequence>
<dbReference type="SUPFAM" id="SSF56059">
    <property type="entry name" value="Glutathione synthetase ATP-binding domain-like"/>
    <property type="match status" value="1"/>
</dbReference>
<evidence type="ECO:0000256" key="8">
    <source>
        <dbReference type="ARBA" id="ARBA00022723"/>
    </source>
</evidence>
<dbReference type="Gene3D" id="3.30.470.20">
    <property type="entry name" value="ATP-grasp fold, B domain"/>
    <property type="match status" value="1"/>
</dbReference>
<dbReference type="EC" id="2.7.9.2" evidence="5"/>
<keyword evidence="10" id="KW-0418">Kinase</keyword>
<evidence type="ECO:0000256" key="14">
    <source>
        <dbReference type="ARBA" id="ARBA00047700"/>
    </source>
</evidence>
<protein>
    <recommendedName>
        <fullName evidence="6">Phosphoenolpyruvate synthase</fullName>
        <ecNumber evidence="5">2.7.9.2</ecNumber>
    </recommendedName>
    <alternativeName>
        <fullName evidence="13">Pyruvate, water dikinase</fullName>
    </alternativeName>
</protein>
<accession>A0ABQ3XSD9</accession>
<name>A0ABQ3XSD9_9ACTN</name>
<reference evidence="16 17" key="1">
    <citation type="submission" date="2021-01" db="EMBL/GenBank/DDBJ databases">
        <title>Whole genome shotgun sequence of Actinoplanes couchii NBRC 106145.</title>
        <authorList>
            <person name="Komaki H."/>
            <person name="Tamura T."/>
        </authorList>
    </citation>
    <scope>NUCLEOTIDE SEQUENCE [LARGE SCALE GENOMIC DNA]</scope>
    <source>
        <strain evidence="16 17">NBRC 106145</strain>
    </source>
</reference>
<proteinExistence type="inferred from homology"/>
<evidence type="ECO:0000313" key="17">
    <source>
        <dbReference type="Proteomes" id="UP000612282"/>
    </source>
</evidence>
<dbReference type="InterPro" id="IPR006319">
    <property type="entry name" value="PEP_synth"/>
</dbReference>
<evidence type="ECO:0000256" key="4">
    <source>
        <dbReference type="ARBA" id="ARBA00007837"/>
    </source>
</evidence>
<keyword evidence="17" id="KW-1185">Reference proteome</keyword>
<evidence type="ECO:0000256" key="12">
    <source>
        <dbReference type="ARBA" id="ARBA00022842"/>
    </source>
</evidence>
<keyword evidence="11" id="KW-0067">ATP-binding</keyword>
<dbReference type="Pfam" id="PF01326">
    <property type="entry name" value="PPDK_N"/>
    <property type="match status" value="1"/>
</dbReference>